<accession>A0A6A5C192</accession>
<dbReference type="Pfam" id="PF02886">
    <property type="entry name" value="LBP_BPI_CETP_C"/>
    <property type="match status" value="1"/>
</dbReference>
<dbReference type="InterPro" id="IPR032942">
    <property type="entry name" value="BPI/LBP/Plunc"/>
</dbReference>
<evidence type="ECO:0000259" key="5">
    <source>
        <dbReference type="SMART" id="SM00329"/>
    </source>
</evidence>
<dbReference type="OMA" id="WKARKRF"/>
<dbReference type="EMBL" id="VFQX01000019">
    <property type="protein sequence ID" value="KAF0980344.1"/>
    <property type="molecule type" value="Genomic_DNA"/>
</dbReference>
<evidence type="ECO:0000256" key="3">
    <source>
        <dbReference type="SAM" id="Phobius"/>
    </source>
</evidence>
<dbReference type="SMART" id="SM00328">
    <property type="entry name" value="BPI1"/>
    <property type="match status" value="1"/>
</dbReference>
<dbReference type="Gene3D" id="3.15.10.10">
    <property type="entry name" value="Bactericidal permeability-increasing protein, domain 1"/>
    <property type="match status" value="1"/>
</dbReference>
<dbReference type="GeneID" id="68120773"/>
<comment type="similarity">
    <text evidence="1">Belongs to the BPI/LBP/Plunc superfamily. BPI/LBP family.</text>
</comment>
<dbReference type="InterPro" id="IPR017942">
    <property type="entry name" value="Lipid-bd_serum_glycop_N"/>
</dbReference>
<dbReference type="SUPFAM" id="SSF55394">
    <property type="entry name" value="Bactericidal permeability-increasing protein, BPI"/>
    <property type="match status" value="2"/>
</dbReference>
<dbReference type="GO" id="GO:0008289">
    <property type="term" value="F:lipid binding"/>
    <property type="evidence" value="ECO:0007669"/>
    <property type="project" value="InterPro"/>
</dbReference>
<comment type="caution">
    <text evidence="6">The sequence shown here is derived from an EMBL/GenBank/DDBJ whole genome shotgun (WGS) entry which is preliminary data.</text>
</comment>
<evidence type="ECO:0000313" key="6">
    <source>
        <dbReference type="EMBL" id="KAF0980344.1"/>
    </source>
</evidence>
<keyword evidence="3" id="KW-0812">Transmembrane</keyword>
<dbReference type="InterPro" id="IPR017943">
    <property type="entry name" value="Bactericidal_perm-incr_a/b_dom"/>
</dbReference>
<name>A0A6A5C192_NAEFO</name>
<dbReference type="PANTHER" id="PTHR10504">
    <property type="entry name" value="BACTERICIDAL PERMEABILITY-INCREASING BPI PROTEIN-RELATED"/>
    <property type="match status" value="1"/>
</dbReference>
<organism evidence="6 7">
    <name type="scientific">Naegleria fowleri</name>
    <name type="common">Brain eating amoeba</name>
    <dbReference type="NCBI Taxonomy" id="5763"/>
    <lineage>
        <taxon>Eukaryota</taxon>
        <taxon>Discoba</taxon>
        <taxon>Heterolobosea</taxon>
        <taxon>Tetramitia</taxon>
        <taxon>Eutetramitia</taxon>
        <taxon>Vahlkampfiidae</taxon>
        <taxon>Naegleria</taxon>
    </lineage>
</organism>
<dbReference type="VEuPathDB" id="AmoebaDB:FDP41_013558"/>
<feature type="transmembrane region" description="Helical" evidence="3">
    <location>
        <begin position="12"/>
        <end position="33"/>
    </location>
</feature>
<feature type="domain" description="Lipid-binding serum glycoprotein N-terminal" evidence="4">
    <location>
        <begin position="69"/>
        <end position="293"/>
    </location>
</feature>
<gene>
    <name evidence="6" type="ORF">FDP41_013558</name>
</gene>
<proteinExistence type="inferred from homology"/>
<keyword evidence="7" id="KW-1185">Reference proteome</keyword>
<keyword evidence="3" id="KW-0472">Membrane</keyword>
<protein>
    <submittedName>
        <fullName evidence="6">Uncharacterized protein</fullName>
    </submittedName>
</protein>
<evidence type="ECO:0000256" key="2">
    <source>
        <dbReference type="ARBA" id="ARBA00023157"/>
    </source>
</evidence>
<evidence type="ECO:0000259" key="4">
    <source>
        <dbReference type="SMART" id="SM00328"/>
    </source>
</evidence>
<keyword evidence="2" id="KW-1015">Disulfide bond</keyword>
<dbReference type="SMART" id="SM00329">
    <property type="entry name" value="BPI2"/>
    <property type="match status" value="1"/>
</dbReference>
<evidence type="ECO:0000256" key="1">
    <source>
        <dbReference type="ARBA" id="ARBA00007292"/>
    </source>
</evidence>
<dbReference type="AlphaFoldDB" id="A0A6A5C192"/>
<dbReference type="OrthoDB" id="10255543at2759"/>
<evidence type="ECO:0000313" key="7">
    <source>
        <dbReference type="Proteomes" id="UP000444721"/>
    </source>
</evidence>
<dbReference type="Pfam" id="PF01273">
    <property type="entry name" value="LBP_BPI_CETP"/>
    <property type="match status" value="1"/>
</dbReference>
<keyword evidence="3" id="KW-1133">Transmembrane helix</keyword>
<dbReference type="InterPro" id="IPR001124">
    <property type="entry name" value="Lipid-bd_serum_glycop_C"/>
</dbReference>
<dbReference type="RefSeq" id="XP_044565057.1">
    <property type="nucleotide sequence ID" value="XM_044704201.1"/>
</dbReference>
<dbReference type="PANTHER" id="PTHR10504:SF131">
    <property type="entry name" value="BPI2 DOMAIN-CONTAINING PROTEIN"/>
    <property type="match status" value="1"/>
</dbReference>
<dbReference type="VEuPathDB" id="AmoebaDB:NF0019900"/>
<dbReference type="GO" id="GO:0005615">
    <property type="term" value="C:extracellular space"/>
    <property type="evidence" value="ECO:0007669"/>
    <property type="project" value="TreeGrafter"/>
</dbReference>
<reference evidence="6 7" key="1">
    <citation type="journal article" date="2019" name="Sci. Rep.">
        <title>Nanopore sequencing improves the draft genome of the human pathogenic amoeba Naegleria fowleri.</title>
        <authorList>
            <person name="Liechti N."/>
            <person name="Schurch N."/>
            <person name="Bruggmann R."/>
            <person name="Wittwer M."/>
        </authorList>
    </citation>
    <scope>NUCLEOTIDE SEQUENCE [LARGE SCALE GENOMIC DNA]</scope>
    <source>
        <strain evidence="6 7">ATCC 30894</strain>
    </source>
</reference>
<dbReference type="Proteomes" id="UP000444721">
    <property type="component" value="Unassembled WGS sequence"/>
</dbReference>
<sequence length="525" mass="57310">MKLRITDSRTESSSFAYLLIVAFISIAYLVVVAQDLEALPISIQKSFIQQQMKNTNGGAFLPVGIKASVQQRALNYMAQQLMPLIQKQLNAPIAVPDVQGEVETPIGHVTYQLSSITLSRLGLSTPSIQVNPQGLGVTISSATAHMNCNWHYRENSWPHISDSGSADADITIAITFNVQVVIQDSTHFNIVLSGFNARFTNFNLSLHGGASWLYNIFLNNFKNSIEQAAQNAINTQVASAVNNVLSNTLSTLNLQIPILSYGVLFDSTLQIVSYTPSTYMTIGTAGRCFIKGQQPYPGQPSYMPNSLGNDVMIEMFVSDYTLNSAGFAFTQAGIFNYLLTQHTLPSAISWMFNTTNLQFFIPALYNKYPNRELQVDFIVPTAPVFTISPKGVEVSLIAQAIFQVILPTGPVNAFALNLNALLDWEVQIVANNLTGSLQYKSANVTLAYSTIGNLDVSLISSIVNLLFQYGIVPIGNILAQRGFPLPTVEGLTLQNPTVSYQTGFIAVRSNFVFVPPSSSSVSKQQ</sequence>
<dbReference type="VEuPathDB" id="AmoebaDB:NfTy_028080"/>
<feature type="domain" description="Lipid-binding serum glycoprotein C-terminal" evidence="5">
    <location>
        <begin position="307"/>
        <end position="516"/>
    </location>
</feature>
<dbReference type="Gene3D" id="3.15.20.10">
    <property type="entry name" value="Bactericidal permeability-increasing protein, domain 2"/>
    <property type="match status" value="1"/>
</dbReference>